<comment type="caution">
    <text evidence="1">The sequence shown here is derived from an EMBL/GenBank/DDBJ whole genome shotgun (WGS) entry which is preliminary data.</text>
</comment>
<organism evidence="1">
    <name type="scientific">marine sediment metagenome</name>
    <dbReference type="NCBI Taxonomy" id="412755"/>
    <lineage>
        <taxon>unclassified sequences</taxon>
        <taxon>metagenomes</taxon>
        <taxon>ecological metagenomes</taxon>
    </lineage>
</organism>
<protein>
    <submittedName>
        <fullName evidence="1">Uncharacterized protein</fullName>
    </submittedName>
</protein>
<dbReference type="AlphaFoldDB" id="A0A0F9EN27"/>
<sequence>MTEIKAKDITQAHERALRVEKEKKKFNQSFDALIIEVTNIPLAEGIDQNSWLFAGCRQDLEKARTRILNYIERVLK</sequence>
<name>A0A0F9EN27_9ZZZZ</name>
<proteinExistence type="predicted"/>
<dbReference type="EMBL" id="LAZR01036292">
    <property type="protein sequence ID" value="KKL25243.1"/>
    <property type="molecule type" value="Genomic_DNA"/>
</dbReference>
<evidence type="ECO:0000313" key="1">
    <source>
        <dbReference type="EMBL" id="KKL25243.1"/>
    </source>
</evidence>
<reference evidence="1" key="1">
    <citation type="journal article" date="2015" name="Nature">
        <title>Complex archaea that bridge the gap between prokaryotes and eukaryotes.</title>
        <authorList>
            <person name="Spang A."/>
            <person name="Saw J.H."/>
            <person name="Jorgensen S.L."/>
            <person name="Zaremba-Niedzwiedzka K."/>
            <person name="Martijn J."/>
            <person name="Lind A.E."/>
            <person name="van Eijk R."/>
            <person name="Schleper C."/>
            <person name="Guy L."/>
            <person name="Ettema T.J."/>
        </authorList>
    </citation>
    <scope>NUCLEOTIDE SEQUENCE</scope>
</reference>
<accession>A0A0F9EN27</accession>
<gene>
    <name evidence="1" type="ORF">LCGC14_2407320</name>
</gene>